<dbReference type="FunFam" id="3.20.110.10:FF:000002">
    <property type="entry name" value="alpha-mannosidase 2C1 isoform X1"/>
    <property type="match status" value="1"/>
</dbReference>
<dbReference type="EC" id="3.2.1.24" evidence="3"/>
<dbReference type="GO" id="GO:0006013">
    <property type="term" value="P:mannose metabolic process"/>
    <property type="evidence" value="ECO:0007669"/>
    <property type="project" value="InterPro"/>
</dbReference>
<dbReference type="PANTHER" id="PTHR46017:SF1">
    <property type="entry name" value="ALPHA-MANNOSIDASE 2C1"/>
    <property type="match status" value="1"/>
</dbReference>
<feature type="domain" description="Glycoside hydrolase family 38 central" evidence="7">
    <location>
        <begin position="514"/>
        <end position="593"/>
    </location>
</feature>
<dbReference type="GO" id="GO:0046872">
    <property type="term" value="F:metal ion binding"/>
    <property type="evidence" value="ECO:0007669"/>
    <property type="project" value="UniProtKB-KW"/>
</dbReference>
<dbReference type="Pfam" id="PF17677">
    <property type="entry name" value="Glyco_hydro38C2"/>
    <property type="match status" value="1"/>
</dbReference>
<dbReference type="SUPFAM" id="SSF88688">
    <property type="entry name" value="Families 57/38 glycoside transferase middle domain"/>
    <property type="match status" value="1"/>
</dbReference>
<dbReference type="GO" id="GO:0009313">
    <property type="term" value="P:oligosaccharide catabolic process"/>
    <property type="evidence" value="ECO:0007669"/>
    <property type="project" value="TreeGrafter"/>
</dbReference>
<keyword evidence="4" id="KW-0479">Metal-binding</keyword>
<organism evidence="8 9">
    <name type="scientific">Catharus ustulatus</name>
    <name type="common">Russet-backed thrush</name>
    <name type="synonym">Hylocichla ustulatus</name>
    <dbReference type="NCBI Taxonomy" id="91951"/>
    <lineage>
        <taxon>Eukaryota</taxon>
        <taxon>Metazoa</taxon>
        <taxon>Chordata</taxon>
        <taxon>Craniata</taxon>
        <taxon>Vertebrata</taxon>
        <taxon>Euteleostomi</taxon>
        <taxon>Archelosauria</taxon>
        <taxon>Archosauria</taxon>
        <taxon>Dinosauria</taxon>
        <taxon>Saurischia</taxon>
        <taxon>Theropoda</taxon>
        <taxon>Coelurosauria</taxon>
        <taxon>Aves</taxon>
        <taxon>Neognathae</taxon>
        <taxon>Neoaves</taxon>
        <taxon>Telluraves</taxon>
        <taxon>Australaves</taxon>
        <taxon>Passeriformes</taxon>
        <taxon>Turdidae</taxon>
        <taxon>Catharus</taxon>
    </lineage>
</organism>
<evidence type="ECO:0000256" key="2">
    <source>
        <dbReference type="ARBA" id="ARBA00009792"/>
    </source>
</evidence>
<dbReference type="SUPFAM" id="SSF74650">
    <property type="entry name" value="Galactose mutarotase-like"/>
    <property type="match status" value="1"/>
</dbReference>
<evidence type="ECO:0000256" key="6">
    <source>
        <dbReference type="ARBA" id="ARBA00023295"/>
    </source>
</evidence>
<reference evidence="8" key="2">
    <citation type="submission" date="2025-08" db="UniProtKB">
        <authorList>
            <consortium name="Ensembl"/>
        </authorList>
    </citation>
    <scope>IDENTIFICATION</scope>
</reference>
<dbReference type="Proteomes" id="UP000694563">
    <property type="component" value="Chromosome 12"/>
</dbReference>
<comment type="similarity">
    <text evidence="2">Belongs to the glycosyl hydrolase 38 family.</text>
</comment>
<evidence type="ECO:0000256" key="5">
    <source>
        <dbReference type="ARBA" id="ARBA00022801"/>
    </source>
</evidence>
<dbReference type="Pfam" id="PF07748">
    <property type="entry name" value="Glyco_hydro_38C"/>
    <property type="match status" value="1"/>
</dbReference>
<evidence type="ECO:0000313" key="9">
    <source>
        <dbReference type="Proteomes" id="UP000694563"/>
    </source>
</evidence>
<dbReference type="Gene3D" id="2.60.40.2220">
    <property type="match status" value="1"/>
</dbReference>
<dbReference type="InterPro" id="IPR041147">
    <property type="entry name" value="GH38_C"/>
</dbReference>
<dbReference type="InterPro" id="IPR011682">
    <property type="entry name" value="Glyco_hydro_38_C"/>
</dbReference>
<keyword evidence="5" id="KW-0378">Hydrolase</keyword>
<reference evidence="8" key="1">
    <citation type="submission" date="2020-10" db="EMBL/GenBank/DDBJ databases">
        <title>Catharus ustulatus (Swainson's thrush) genome, bCatUst1, primary haplotype v2.</title>
        <authorList>
            <person name="Delmore K."/>
            <person name="Vafadar M."/>
            <person name="Formenti G."/>
            <person name="Chow W."/>
            <person name="Pelan S."/>
            <person name="Howe K."/>
            <person name="Rhie A."/>
            <person name="Mountcastle J."/>
            <person name="Haase B."/>
            <person name="Fedrigo O."/>
            <person name="Jarvis E.D."/>
        </authorList>
    </citation>
    <scope>NUCLEOTIDE SEQUENCE [LARGE SCALE GENOMIC DNA]</scope>
</reference>
<evidence type="ECO:0000256" key="1">
    <source>
        <dbReference type="ARBA" id="ARBA00000365"/>
    </source>
</evidence>
<dbReference type="Gene3D" id="2.70.98.30">
    <property type="entry name" value="Golgi alpha-mannosidase II, domain 4"/>
    <property type="match status" value="1"/>
</dbReference>
<keyword evidence="9" id="KW-1185">Reference proteome</keyword>
<gene>
    <name evidence="8" type="primary">MAN2C1</name>
</gene>
<dbReference type="Ensembl" id="ENSCUST00005027421.1">
    <property type="protein sequence ID" value="ENSCUSP00005026488.1"/>
    <property type="gene ID" value="ENSCUSG00005016230.1"/>
</dbReference>
<protein>
    <recommendedName>
        <fullName evidence="3">alpha-mannosidase</fullName>
        <ecNumber evidence="3">3.2.1.24</ecNumber>
    </recommendedName>
</protein>
<reference evidence="8" key="3">
    <citation type="submission" date="2025-09" db="UniProtKB">
        <authorList>
            <consortium name="Ensembl"/>
        </authorList>
    </citation>
    <scope>IDENTIFICATION</scope>
</reference>
<dbReference type="InterPro" id="IPR015341">
    <property type="entry name" value="Glyco_hydro_38_cen"/>
</dbReference>
<name>A0A8C3VEC4_CATUS</name>
<dbReference type="Pfam" id="PF09261">
    <property type="entry name" value="Alpha-mann_mid"/>
    <property type="match status" value="1"/>
</dbReference>
<dbReference type="Pfam" id="PF22907">
    <property type="entry name" value="Ams1-like_1st"/>
    <property type="match status" value="1"/>
</dbReference>
<dbReference type="GO" id="GO:0030246">
    <property type="term" value="F:carbohydrate binding"/>
    <property type="evidence" value="ECO:0007669"/>
    <property type="project" value="InterPro"/>
</dbReference>
<dbReference type="CDD" id="cd10813">
    <property type="entry name" value="GH38N_AMII_Man2C1"/>
    <property type="match status" value="1"/>
</dbReference>
<dbReference type="InterPro" id="IPR037094">
    <property type="entry name" value="Glyco_hydro_38_cen_sf"/>
</dbReference>
<dbReference type="PANTHER" id="PTHR46017">
    <property type="entry name" value="ALPHA-MANNOSIDASE 2C1"/>
    <property type="match status" value="1"/>
</dbReference>
<dbReference type="GO" id="GO:0004559">
    <property type="term" value="F:alpha-mannosidase activity"/>
    <property type="evidence" value="ECO:0007669"/>
    <property type="project" value="UniProtKB-EC"/>
</dbReference>
<dbReference type="SMART" id="SM00872">
    <property type="entry name" value="Alpha-mann_mid"/>
    <property type="match status" value="1"/>
</dbReference>
<dbReference type="InterPro" id="IPR011330">
    <property type="entry name" value="Glyco_hydro/deAcase_b/a-brl"/>
</dbReference>
<dbReference type="Pfam" id="PF01074">
    <property type="entry name" value="Glyco_hydro_38N"/>
    <property type="match status" value="1"/>
</dbReference>
<dbReference type="InterPro" id="IPR011013">
    <property type="entry name" value="Gal_mutarotase_sf_dom"/>
</dbReference>
<dbReference type="InterPro" id="IPR027291">
    <property type="entry name" value="Glyco_hydro_38_N_sf"/>
</dbReference>
<dbReference type="Gene3D" id="3.20.110.10">
    <property type="entry name" value="Glycoside hydrolase 38, N terminal domain"/>
    <property type="match status" value="1"/>
</dbReference>
<dbReference type="Gene3D" id="1.20.1270.50">
    <property type="entry name" value="Glycoside hydrolase family 38, central domain"/>
    <property type="match status" value="1"/>
</dbReference>
<dbReference type="FunFam" id="2.70.98.30:FF:000001">
    <property type="entry name" value="alpha-mannosidase 2C1 isoform X2"/>
    <property type="match status" value="1"/>
</dbReference>
<keyword evidence="6" id="KW-0326">Glycosidase</keyword>
<proteinExistence type="inferred from homology"/>
<dbReference type="InterPro" id="IPR000602">
    <property type="entry name" value="Glyco_hydro_38_N"/>
</dbReference>
<dbReference type="SUPFAM" id="SSF88713">
    <property type="entry name" value="Glycoside hydrolase/deacetylase"/>
    <property type="match status" value="1"/>
</dbReference>
<evidence type="ECO:0000259" key="7">
    <source>
        <dbReference type="SMART" id="SM00872"/>
    </source>
</evidence>
<evidence type="ECO:0000256" key="3">
    <source>
        <dbReference type="ARBA" id="ARBA00012752"/>
    </source>
</evidence>
<evidence type="ECO:0000256" key="4">
    <source>
        <dbReference type="ARBA" id="ARBA00022723"/>
    </source>
</evidence>
<dbReference type="InterPro" id="IPR028995">
    <property type="entry name" value="Glyco_hydro_57/38_cen_sf"/>
</dbReference>
<dbReference type="InterPro" id="IPR054723">
    <property type="entry name" value="Ams1-like_N"/>
</dbReference>
<sequence length="1003" mass="113454">MAAIKHRRTALERVEKFISDTYFTDCNLRGRLFGDRCPLASLSYFQTPRRIPYEEAVVQEFGPAQVGQSFGPTWETCWFKVELSIPSAWAGREVHFVWESDGEGMVWRDAQPVQGLTKEGEKTSYILTRSLKESEPHSLTLYVELACNGLFGAGKGSMIAPPDPDRRVTLSKAELVVFNRDVYELLVDLEILLDMAQLLGEENQRSFQALYTANQMVNVCDVMDPSTFPATRDLAAAIFSQRNGESQHTVHAMGHCHIDSAWLWPYEETIRKCARSWVTVVQLMEHNPELTFACSQAQQFEWVRRSYPGLYARIQDFVAKGQFIPVGGTWVEMDGNLPSGESMVRQFLQGQRFFQEQFGRICSEFWLPDTFGYSAQLPQLMHGCGIQRFLTQKLSWNLVNSFPHHTFFWEGIDGSQVLTHFPPGDSYGMHGRVEEVLKTVKNNKDKGRVNHSAFLFGFGDGGGGPTQKMLDRMKRMSDTDGLPRVQISTPDQLFSVLEKESSQLCTWVGELFLELHNGTYTTQAQIKKGNRECEQILHDVEVLSTLAVAQDKEFQYPASQLQQLWRLLLLNQFHDVLPGSCIQLVVEDALQYYTGEQGAWLAGPSPPCRFPQVCVPCVRGCLRRNLRSPHIKSAMEALPQVWVCDTCFWPFPKEDGSITMENGVISVCMDTMGHLISLRLMDFERESIANGCANQFALFDDVPLYWDAWDVMDYHLETRKPVTTMLKPLEVTLAGGLRGSVRFSLKVGKSSTLTQEIILDAMCPYLRFQTQVEWKEAHKFLKVEFPVNVRSTSATYEIQFGHLQRPTHWNTSWDWARFEVWAHKWLDLSEHGFGVALLNNCKYGASVHRNILSLSLLRAPKSPDSTADIGLHQFTYAVMPHQGSFQEAGVIQQAYSLNFPLHVVPASCAPCPAWSAFSVSSPAIVLETVKQAEDRPEAVVVRLYEAHGSTVTAWLQTSLPVKKAMLCDLLERPVGWGLSLEKQGLRLSFTPFRVLSVLLVLSC</sequence>
<comment type="catalytic activity">
    <reaction evidence="1">
        <text>Hydrolysis of terminal, non-reducing alpha-D-mannose residues in alpha-D-mannosides.</text>
        <dbReference type="EC" id="3.2.1.24"/>
    </reaction>
</comment>
<dbReference type="AlphaFoldDB" id="A0A8C3VEC4"/>
<dbReference type="FunFam" id="1.20.1270.50:FF:000004">
    <property type="entry name" value="alpha-mannosidase 2C1 isoform X1"/>
    <property type="match status" value="1"/>
</dbReference>
<evidence type="ECO:0000313" key="8">
    <source>
        <dbReference type="Ensembl" id="ENSCUSP00005026488.1"/>
    </source>
</evidence>
<accession>A0A8C3VEC4</accession>